<dbReference type="OrthoDB" id="6354873at2759"/>
<evidence type="ECO:0000256" key="3">
    <source>
        <dbReference type="ARBA" id="ARBA00022989"/>
    </source>
</evidence>
<evidence type="ECO:0000256" key="1">
    <source>
        <dbReference type="ARBA" id="ARBA00004370"/>
    </source>
</evidence>
<name>A0A086T2B1_HAPC1</name>
<evidence type="ECO:0000256" key="2">
    <source>
        <dbReference type="ARBA" id="ARBA00022692"/>
    </source>
</evidence>
<dbReference type="STRING" id="857340.A0A086T2B1"/>
<dbReference type="EMBL" id="JPKY01000068">
    <property type="protein sequence ID" value="KFH43493.1"/>
    <property type="molecule type" value="Genomic_DNA"/>
</dbReference>
<reference evidence="8" key="1">
    <citation type="journal article" date="2014" name="Genome Announc.">
        <title>Genome sequence and annotation of Acremonium chrysogenum, producer of the beta-lactam antibiotic cephalosporin C.</title>
        <authorList>
            <person name="Terfehr D."/>
            <person name="Dahlmann T.A."/>
            <person name="Specht T."/>
            <person name="Zadra I."/>
            <person name="Kuernsteiner H."/>
            <person name="Kueck U."/>
        </authorList>
    </citation>
    <scope>NUCLEOTIDE SEQUENCE [LARGE SCALE GENOMIC DNA]</scope>
    <source>
        <strain evidence="8">ATCC 11550 / CBS 779.69 / DSM 880 / IAM 14645 / JCM 23072 / IMI 49137</strain>
    </source>
</reference>
<organism evidence="7 8">
    <name type="scientific">Hapsidospora chrysogenum (strain ATCC 11550 / CBS 779.69 / DSM 880 / IAM 14645 / JCM 23072 / IMI 49137)</name>
    <name type="common">Acremonium chrysogenum</name>
    <dbReference type="NCBI Taxonomy" id="857340"/>
    <lineage>
        <taxon>Eukaryota</taxon>
        <taxon>Fungi</taxon>
        <taxon>Dikarya</taxon>
        <taxon>Ascomycota</taxon>
        <taxon>Pezizomycotina</taxon>
        <taxon>Sordariomycetes</taxon>
        <taxon>Hypocreomycetidae</taxon>
        <taxon>Hypocreales</taxon>
        <taxon>Bionectriaceae</taxon>
        <taxon>Hapsidospora</taxon>
    </lineage>
</organism>
<accession>A0A086T2B1</accession>
<dbReference type="GO" id="GO:0005506">
    <property type="term" value="F:iron ion binding"/>
    <property type="evidence" value="ECO:0007669"/>
    <property type="project" value="InterPro"/>
</dbReference>
<dbReference type="HOGENOM" id="CLU_041178_0_0_1"/>
<dbReference type="InterPro" id="IPR006694">
    <property type="entry name" value="Fatty_acid_hydroxylase"/>
</dbReference>
<dbReference type="Proteomes" id="UP000029964">
    <property type="component" value="Unassembled WGS sequence"/>
</dbReference>
<dbReference type="GO" id="GO:0016020">
    <property type="term" value="C:membrane"/>
    <property type="evidence" value="ECO:0007669"/>
    <property type="project" value="UniProtKB-SubCell"/>
</dbReference>
<comment type="subcellular location">
    <subcellularLocation>
        <location evidence="1">Membrane</location>
    </subcellularLocation>
</comment>
<keyword evidence="4 5" id="KW-0472">Membrane</keyword>
<keyword evidence="7" id="KW-0503">Monooxygenase</keyword>
<dbReference type="GO" id="GO:0004497">
    <property type="term" value="F:monooxygenase activity"/>
    <property type="evidence" value="ECO:0007669"/>
    <property type="project" value="UniProtKB-KW"/>
</dbReference>
<dbReference type="PANTHER" id="PTHR11863">
    <property type="entry name" value="STEROL DESATURASE"/>
    <property type="match status" value="1"/>
</dbReference>
<gene>
    <name evidence="7" type="ORF">ACRE_057370</name>
</gene>
<feature type="transmembrane region" description="Helical" evidence="5">
    <location>
        <begin position="89"/>
        <end position="107"/>
    </location>
</feature>
<keyword evidence="3 5" id="KW-1133">Transmembrane helix</keyword>
<protein>
    <submittedName>
        <fullName evidence="7">Alkylglycerol monooxygenase-like protein</fullName>
    </submittedName>
</protein>
<dbReference type="InterPro" id="IPR050307">
    <property type="entry name" value="Sterol_Desaturase_Related"/>
</dbReference>
<feature type="domain" description="Fatty acid hydroxylase" evidence="6">
    <location>
        <begin position="186"/>
        <end position="332"/>
    </location>
</feature>
<dbReference type="Pfam" id="PF04116">
    <property type="entry name" value="FA_hydroxylase"/>
    <property type="match status" value="1"/>
</dbReference>
<evidence type="ECO:0000313" key="7">
    <source>
        <dbReference type="EMBL" id="KFH43493.1"/>
    </source>
</evidence>
<keyword evidence="2 5" id="KW-0812">Transmembrane</keyword>
<comment type="caution">
    <text evidence="7">The sequence shown here is derived from an EMBL/GenBank/DDBJ whole genome shotgun (WGS) entry which is preliminary data.</text>
</comment>
<sequence length="355" mass="41223">MTSTKPNPRDSIKSTWRQGDRNDWTIHHWLIEILNAHPVSLDKEIPVHSKTDKVPHVGQANQHIWVLLHAFVPLAIHQAWLSLTGHESLGAFAAFNLYFTAFNAVVVREVHILRRLGHKYGFLDGDGHERDGVPDVGVAKVATSLYKTTGSRIALAIYLTYRSKQSPADALGNWTWWAWLVLQIGLYGIVLDFWFYWYHRAMHDVGFLWKFHRTHHLTKHPNALLSAYADHEQEFFDMVGVPAMTYLTLRAMGVPLDFYQWWICHQYIAYTEVWGHSGIRVMGTPPTTFAWLLKVLRCEIVIEDHDLHHRKGWRKSYNYGKQTRLWDRIFGTCGDRMEAVEENVDHVNTAHMPIL</sequence>
<feature type="transmembrane region" description="Helical" evidence="5">
    <location>
        <begin position="174"/>
        <end position="197"/>
    </location>
</feature>
<dbReference type="GO" id="GO:0008610">
    <property type="term" value="P:lipid biosynthetic process"/>
    <property type="evidence" value="ECO:0007669"/>
    <property type="project" value="InterPro"/>
</dbReference>
<evidence type="ECO:0000256" key="4">
    <source>
        <dbReference type="ARBA" id="ARBA00023136"/>
    </source>
</evidence>
<dbReference type="AlphaFoldDB" id="A0A086T2B1"/>
<evidence type="ECO:0000259" key="6">
    <source>
        <dbReference type="Pfam" id="PF04116"/>
    </source>
</evidence>
<proteinExistence type="predicted"/>
<keyword evidence="8" id="KW-1185">Reference proteome</keyword>
<keyword evidence="7" id="KW-0560">Oxidoreductase</keyword>
<evidence type="ECO:0000256" key="5">
    <source>
        <dbReference type="SAM" id="Phobius"/>
    </source>
</evidence>
<evidence type="ECO:0000313" key="8">
    <source>
        <dbReference type="Proteomes" id="UP000029964"/>
    </source>
</evidence>
<feature type="transmembrane region" description="Helical" evidence="5">
    <location>
        <begin position="64"/>
        <end position="83"/>
    </location>
</feature>